<dbReference type="STRING" id="1858805.M5FRV2"/>
<dbReference type="HOGENOM" id="CLU_063115_0_0_1"/>
<dbReference type="Gene3D" id="3.40.30.10">
    <property type="entry name" value="Glutaredoxin"/>
    <property type="match status" value="1"/>
</dbReference>
<dbReference type="CDD" id="cd00299">
    <property type="entry name" value="GST_C_family"/>
    <property type="match status" value="1"/>
</dbReference>
<dbReference type="InterPro" id="IPR004045">
    <property type="entry name" value="Glutathione_S-Trfase_N"/>
</dbReference>
<dbReference type="InterPro" id="IPR036249">
    <property type="entry name" value="Thioredoxin-like_sf"/>
</dbReference>
<organism evidence="3 4">
    <name type="scientific">Dacryopinax primogenitus (strain DJM 731)</name>
    <name type="common">Brown rot fungus</name>
    <dbReference type="NCBI Taxonomy" id="1858805"/>
    <lineage>
        <taxon>Eukaryota</taxon>
        <taxon>Fungi</taxon>
        <taxon>Dikarya</taxon>
        <taxon>Basidiomycota</taxon>
        <taxon>Agaricomycotina</taxon>
        <taxon>Dacrymycetes</taxon>
        <taxon>Dacrymycetales</taxon>
        <taxon>Dacrymycetaceae</taxon>
        <taxon>Dacryopinax</taxon>
    </lineage>
</organism>
<dbReference type="GeneID" id="63691722"/>
<dbReference type="CDD" id="cd00570">
    <property type="entry name" value="GST_N_family"/>
    <property type="match status" value="1"/>
</dbReference>
<dbReference type="SUPFAM" id="SSF52833">
    <property type="entry name" value="Thioredoxin-like"/>
    <property type="match status" value="1"/>
</dbReference>
<dbReference type="RefSeq" id="XP_040624682.1">
    <property type="nucleotide sequence ID" value="XM_040776660.1"/>
</dbReference>
<feature type="region of interest" description="Disordered" evidence="1">
    <location>
        <begin position="103"/>
        <end position="124"/>
    </location>
</feature>
<evidence type="ECO:0000259" key="2">
    <source>
        <dbReference type="PROSITE" id="PS50404"/>
    </source>
</evidence>
<dbReference type="Pfam" id="PF13417">
    <property type="entry name" value="GST_N_3"/>
    <property type="match status" value="1"/>
</dbReference>
<accession>M5FRV2</accession>
<reference evidence="3 4" key="1">
    <citation type="journal article" date="2012" name="Science">
        <title>The Paleozoic origin of enzymatic lignin decomposition reconstructed from 31 fungal genomes.</title>
        <authorList>
            <person name="Floudas D."/>
            <person name="Binder M."/>
            <person name="Riley R."/>
            <person name="Barry K."/>
            <person name="Blanchette R.A."/>
            <person name="Henrissat B."/>
            <person name="Martinez A.T."/>
            <person name="Otillar R."/>
            <person name="Spatafora J.W."/>
            <person name="Yadav J.S."/>
            <person name="Aerts A."/>
            <person name="Benoit I."/>
            <person name="Boyd A."/>
            <person name="Carlson A."/>
            <person name="Copeland A."/>
            <person name="Coutinho P.M."/>
            <person name="de Vries R.P."/>
            <person name="Ferreira P."/>
            <person name="Findley K."/>
            <person name="Foster B."/>
            <person name="Gaskell J."/>
            <person name="Glotzer D."/>
            <person name="Gorecki P."/>
            <person name="Heitman J."/>
            <person name="Hesse C."/>
            <person name="Hori C."/>
            <person name="Igarashi K."/>
            <person name="Jurgens J.A."/>
            <person name="Kallen N."/>
            <person name="Kersten P."/>
            <person name="Kohler A."/>
            <person name="Kuees U."/>
            <person name="Kumar T.K.A."/>
            <person name="Kuo A."/>
            <person name="LaButti K."/>
            <person name="Larrondo L.F."/>
            <person name="Lindquist E."/>
            <person name="Ling A."/>
            <person name="Lombard V."/>
            <person name="Lucas S."/>
            <person name="Lundell T."/>
            <person name="Martin R."/>
            <person name="McLaughlin D.J."/>
            <person name="Morgenstern I."/>
            <person name="Morin E."/>
            <person name="Murat C."/>
            <person name="Nagy L.G."/>
            <person name="Nolan M."/>
            <person name="Ohm R.A."/>
            <person name="Patyshakuliyeva A."/>
            <person name="Rokas A."/>
            <person name="Ruiz-Duenas F.J."/>
            <person name="Sabat G."/>
            <person name="Salamov A."/>
            <person name="Samejima M."/>
            <person name="Schmutz J."/>
            <person name="Slot J.C."/>
            <person name="St John F."/>
            <person name="Stenlid J."/>
            <person name="Sun H."/>
            <person name="Sun S."/>
            <person name="Syed K."/>
            <person name="Tsang A."/>
            <person name="Wiebenga A."/>
            <person name="Young D."/>
            <person name="Pisabarro A."/>
            <person name="Eastwood D.C."/>
            <person name="Martin F."/>
            <person name="Cullen D."/>
            <person name="Grigoriev I.V."/>
            <person name="Hibbett D.S."/>
        </authorList>
    </citation>
    <scope>NUCLEOTIDE SEQUENCE [LARGE SCALE GENOMIC DNA]</scope>
    <source>
        <strain evidence="3 4">DJM-731 SS1</strain>
    </source>
</reference>
<dbReference type="EMBL" id="JH795875">
    <property type="protein sequence ID" value="EJT97784.1"/>
    <property type="molecule type" value="Genomic_DNA"/>
</dbReference>
<dbReference type="SUPFAM" id="SSF47616">
    <property type="entry name" value="GST C-terminal domain-like"/>
    <property type="match status" value="1"/>
</dbReference>
<dbReference type="PROSITE" id="PS50404">
    <property type="entry name" value="GST_NTER"/>
    <property type="match status" value="1"/>
</dbReference>
<feature type="compositionally biased region" description="Low complexity" evidence="1">
    <location>
        <begin position="111"/>
        <end position="124"/>
    </location>
</feature>
<evidence type="ECO:0000256" key="1">
    <source>
        <dbReference type="SAM" id="MobiDB-lite"/>
    </source>
</evidence>
<keyword evidence="4" id="KW-1185">Reference proteome</keyword>
<dbReference type="Proteomes" id="UP000030653">
    <property type="component" value="Unassembled WGS sequence"/>
</dbReference>
<evidence type="ECO:0000313" key="4">
    <source>
        <dbReference type="Proteomes" id="UP000030653"/>
    </source>
</evidence>
<dbReference type="AlphaFoldDB" id="M5FRV2"/>
<gene>
    <name evidence="3" type="ORF">DACRYDRAFT_84120</name>
</gene>
<dbReference type="OrthoDB" id="412788at2759"/>
<dbReference type="InterPro" id="IPR036282">
    <property type="entry name" value="Glutathione-S-Trfase_C_sf"/>
</dbReference>
<evidence type="ECO:0000313" key="3">
    <source>
        <dbReference type="EMBL" id="EJT97784.1"/>
    </source>
</evidence>
<protein>
    <recommendedName>
        <fullName evidence="2">GST N-terminal domain-containing protein</fullName>
    </recommendedName>
</protein>
<sequence length="323" mass="35105">MPDSHTRADLPKAVLYSWPVSVWCSVPRLALVEKGYGSEEIIIKAVDISKGDQFSTAFLRLNPHGTVPTLVVPLERSLGPDEESQFRALRDSVTITDFIDSSRSPLSKTNTTSSAPAPSLSPATIEGSNISKAIISLLHDSKGADPNFLKRSARTPAELQAGKAVNTALFANRQEAIEASLSEQPEGVTSKLRTFLEGRSESNKVSLDIWSKGAESVHAKEFMESSKTLWEVTLPDTFKKLDELIIGPFCLGDQLSVADLHLAAWLARAVSVCGGTAKAEDVEKVEEKIGLQEFKIGQKVKMFWAAMIVRPSFKAVYPGGVLH</sequence>
<feature type="domain" description="GST N-terminal" evidence="2">
    <location>
        <begin position="11"/>
        <end position="107"/>
    </location>
</feature>
<proteinExistence type="predicted"/>
<dbReference type="Gene3D" id="1.20.1050.10">
    <property type="match status" value="1"/>
</dbReference>
<name>M5FRV2_DACPD</name>
<dbReference type="OMA" id="AEKFTIY"/>